<evidence type="ECO:0000256" key="1">
    <source>
        <dbReference type="SAM" id="MobiDB-lite"/>
    </source>
</evidence>
<dbReference type="AlphaFoldDB" id="A0A6H0XJF9"/>
<feature type="compositionally biased region" description="Basic residues" evidence="1">
    <location>
        <begin position="164"/>
        <end position="182"/>
    </location>
</feature>
<sequence length="232" mass="27350">MASPNVQYQQQSYFPPQMPENRRRSSSYTDRYRPASYSNPPSYQPDPALLGPHQYPLPPSPMPGQQPPYPVDNNMPNPGLPVQTVAQHQLGQEMGLRRPSVIMYPDGLTRQSYDGSHSRRPSHDSRYSHRSERSHHSHHSHHSRRHHHDDEEDEDEDEYDDDRRHRHRSRSRSYSHHHHHHHNKDELDELDAYRQRVKERGDNVSRSWGGSLLSVFAPLKYLLEPRARSIEY</sequence>
<evidence type="ECO:0000313" key="3">
    <source>
        <dbReference type="Proteomes" id="UP000503462"/>
    </source>
</evidence>
<feature type="compositionally biased region" description="Polar residues" evidence="1">
    <location>
        <begin position="1"/>
        <end position="14"/>
    </location>
</feature>
<proteinExistence type="predicted"/>
<dbReference type="Proteomes" id="UP000503462">
    <property type="component" value="Chromosome 1"/>
</dbReference>
<organism evidence="2 3">
    <name type="scientific">Peltaster fructicola</name>
    <dbReference type="NCBI Taxonomy" id="286661"/>
    <lineage>
        <taxon>Eukaryota</taxon>
        <taxon>Fungi</taxon>
        <taxon>Dikarya</taxon>
        <taxon>Ascomycota</taxon>
        <taxon>Pezizomycotina</taxon>
        <taxon>Dothideomycetes</taxon>
        <taxon>Dothideomycetes incertae sedis</taxon>
        <taxon>Peltaster</taxon>
    </lineage>
</organism>
<evidence type="ECO:0000313" key="2">
    <source>
        <dbReference type="EMBL" id="QIW94777.1"/>
    </source>
</evidence>
<keyword evidence="3" id="KW-1185">Reference proteome</keyword>
<feature type="compositionally biased region" description="Acidic residues" evidence="1">
    <location>
        <begin position="150"/>
        <end position="160"/>
    </location>
</feature>
<protein>
    <submittedName>
        <fullName evidence="2">Uncharacterized protein</fullName>
    </submittedName>
</protein>
<reference evidence="2 3" key="1">
    <citation type="journal article" date="2016" name="Sci. Rep.">
        <title>Peltaster fructicola genome reveals evolution from an invasive phytopathogen to an ectophytic parasite.</title>
        <authorList>
            <person name="Xu C."/>
            <person name="Chen H."/>
            <person name="Gleason M.L."/>
            <person name="Xu J.R."/>
            <person name="Liu H."/>
            <person name="Zhang R."/>
            <person name="Sun G."/>
        </authorList>
    </citation>
    <scope>NUCLEOTIDE SEQUENCE [LARGE SCALE GENOMIC DNA]</scope>
    <source>
        <strain evidence="2 3">LNHT1506</strain>
    </source>
</reference>
<accession>A0A6H0XJF9</accession>
<gene>
    <name evidence="2" type="ORF">AMS68_000295</name>
</gene>
<feature type="region of interest" description="Disordered" evidence="1">
    <location>
        <begin position="106"/>
        <end position="189"/>
    </location>
</feature>
<dbReference type="EMBL" id="CP051139">
    <property type="protein sequence ID" value="QIW94777.1"/>
    <property type="molecule type" value="Genomic_DNA"/>
</dbReference>
<feature type="compositionally biased region" description="Basic residues" evidence="1">
    <location>
        <begin position="132"/>
        <end position="147"/>
    </location>
</feature>
<feature type="compositionally biased region" description="Pro residues" evidence="1">
    <location>
        <begin position="55"/>
        <end position="70"/>
    </location>
</feature>
<name>A0A6H0XJF9_9PEZI</name>
<feature type="region of interest" description="Disordered" evidence="1">
    <location>
        <begin position="1"/>
        <end position="82"/>
    </location>
</feature>
<feature type="compositionally biased region" description="Basic and acidic residues" evidence="1">
    <location>
        <begin position="121"/>
        <end position="131"/>
    </location>
</feature>